<dbReference type="Proteomes" id="UP000315440">
    <property type="component" value="Unassembled WGS sequence"/>
</dbReference>
<dbReference type="RefSeq" id="WP_146397472.1">
    <property type="nucleotide sequence ID" value="NZ_SJPQ01000001.1"/>
</dbReference>
<gene>
    <name evidence="2" type="ORF">Mal64_09110</name>
</gene>
<proteinExistence type="predicted"/>
<keyword evidence="3" id="KW-1185">Reference proteome</keyword>
<accession>A0A5C5ZTE8</accession>
<evidence type="ECO:0000256" key="1">
    <source>
        <dbReference type="SAM" id="SignalP"/>
    </source>
</evidence>
<protein>
    <recommendedName>
        <fullName evidence="4">PEP-CTERM protein-sorting domain-containing protein</fullName>
    </recommendedName>
</protein>
<feature type="signal peptide" evidence="1">
    <location>
        <begin position="1"/>
        <end position="26"/>
    </location>
</feature>
<dbReference type="AlphaFoldDB" id="A0A5C5ZTE8"/>
<evidence type="ECO:0008006" key="4">
    <source>
        <dbReference type="Google" id="ProtNLM"/>
    </source>
</evidence>
<sequence length="177" mass="18822" precursor="true">MTRKSFFGLAIATLAVAASCVSPASAGAPIGEVTVPWTVEILGGPYDGEIGVGSISYDPSFVFFGDEVLSPTFGNLTLEMTILGQLFTEADDIDFDAFPELLFEDFEPVFIDLVVSEVGFEIQNLVEIDAPRVDALVIATDLFPAPGGGLQGFALTVPEPASALLLAPMAMWTTRRR</sequence>
<reference evidence="2 3" key="1">
    <citation type="submission" date="2019-02" db="EMBL/GenBank/DDBJ databases">
        <title>Deep-cultivation of Planctomycetes and their phenomic and genomic characterization uncovers novel biology.</title>
        <authorList>
            <person name="Wiegand S."/>
            <person name="Jogler M."/>
            <person name="Boedeker C."/>
            <person name="Pinto D."/>
            <person name="Vollmers J."/>
            <person name="Rivas-Marin E."/>
            <person name="Kohn T."/>
            <person name="Peeters S.H."/>
            <person name="Heuer A."/>
            <person name="Rast P."/>
            <person name="Oberbeckmann S."/>
            <person name="Bunk B."/>
            <person name="Jeske O."/>
            <person name="Meyerdierks A."/>
            <person name="Storesund J.E."/>
            <person name="Kallscheuer N."/>
            <person name="Luecker S."/>
            <person name="Lage O.M."/>
            <person name="Pohl T."/>
            <person name="Merkel B.J."/>
            <person name="Hornburger P."/>
            <person name="Mueller R.-W."/>
            <person name="Bruemmer F."/>
            <person name="Labrenz M."/>
            <person name="Spormann A.M."/>
            <person name="Op Den Camp H."/>
            <person name="Overmann J."/>
            <person name="Amann R."/>
            <person name="Jetten M.S.M."/>
            <person name="Mascher T."/>
            <person name="Medema M.H."/>
            <person name="Devos D.P."/>
            <person name="Kaster A.-K."/>
            <person name="Ovreas L."/>
            <person name="Rohde M."/>
            <person name="Galperin M.Y."/>
            <person name="Jogler C."/>
        </authorList>
    </citation>
    <scope>NUCLEOTIDE SEQUENCE [LARGE SCALE GENOMIC DNA]</scope>
    <source>
        <strain evidence="2 3">Mal64</strain>
    </source>
</reference>
<organism evidence="2 3">
    <name type="scientific">Pseudobythopirellula maris</name>
    <dbReference type="NCBI Taxonomy" id="2527991"/>
    <lineage>
        <taxon>Bacteria</taxon>
        <taxon>Pseudomonadati</taxon>
        <taxon>Planctomycetota</taxon>
        <taxon>Planctomycetia</taxon>
        <taxon>Pirellulales</taxon>
        <taxon>Lacipirellulaceae</taxon>
        <taxon>Pseudobythopirellula</taxon>
    </lineage>
</organism>
<dbReference type="EMBL" id="SJPQ01000001">
    <property type="protein sequence ID" value="TWT90520.1"/>
    <property type="molecule type" value="Genomic_DNA"/>
</dbReference>
<keyword evidence="1" id="KW-0732">Signal</keyword>
<comment type="caution">
    <text evidence="2">The sequence shown here is derived from an EMBL/GenBank/DDBJ whole genome shotgun (WGS) entry which is preliminary data.</text>
</comment>
<name>A0A5C5ZTE8_9BACT</name>
<evidence type="ECO:0000313" key="2">
    <source>
        <dbReference type="EMBL" id="TWT90520.1"/>
    </source>
</evidence>
<feature type="chain" id="PRO_5023140531" description="PEP-CTERM protein-sorting domain-containing protein" evidence="1">
    <location>
        <begin position="27"/>
        <end position="177"/>
    </location>
</feature>
<evidence type="ECO:0000313" key="3">
    <source>
        <dbReference type="Proteomes" id="UP000315440"/>
    </source>
</evidence>
<dbReference type="PROSITE" id="PS51257">
    <property type="entry name" value="PROKAR_LIPOPROTEIN"/>
    <property type="match status" value="1"/>
</dbReference>